<reference evidence="2 3" key="1">
    <citation type="submission" date="2014-02" db="EMBL/GenBank/DDBJ databases">
        <title>Transposable element dynamics among asymbiotic and ectomycorrhizal Amanita fungi.</title>
        <authorList>
            <consortium name="DOE Joint Genome Institute"/>
            <person name="Hess J."/>
            <person name="Skrede I."/>
            <person name="Wolfe B."/>
            <person name="LaButti K."/>
            <person name="Ohm R.A."/>
            <person name="Grigoriev I.V."/>
            <person name="Pringle A."/>
        </authorList>
    </citation>
    <scope>NUCLEOTIDE SEQUENCE [LARGE SCALE GENOMIC DNA]</scope>
    <source>
        <strain evidence="2 3">SKay4041</strain>
    </source>
</reference>
<keyword evidence="1" id="KW-1133">Transmembrane helix</keyword>
<evidence type="ECO:0000313" key="3">
    <source>
        <dbReference type="Proteomes" id="UP000242287"/>
    </source>
</evidence>
<name>A0A2A9NC48_9AGAR</name>
<keyword evidence="1" id="KW-0472">Membrane</keyword>
<accession>A0A2A9NC48</accession>
<evidence type="ECO:0000256" key="1">
    <source>
        <dbReference type="SAM" id="Phobius"/>
    </source>
</evidence>
<protein>
    <submittedName>
        <fullName evidence="2">Uncharacterized protein</fullName>
    </submittedName>
</protein>
<evidence type="ECO:0000313" key="2">
    <source>
        <dbReference type="EMBL" id="PFH48595.1"/>
    </source>
</evidence>
<dbReference type="EMBL" id="KZ302056">
    <property type="protein sequence ID" value="PFH48595.1"/>
    <property type="molecule type" value="Genomic_DNA"/>
</dbReference>
<keyword evidence="1" id="KW-0812">Transmembrane</keyword>
<dbReference type="AlphaFoldDB" id="A0A2A9NC48"/>
<gene>
    <name evidence="2" type="ORF">AMATHDRAFT_64969</name>
</gene>
<sequence length="68" mass="7730">YSVCVRVSHSGFSFIPSPFSLLPSSSSSSLVIIVSHFARFRILWGRILFNPRPIHTTCPHPFTVYCLY</sequence>
<keyword evidence="3" id="KW-1185">Reference proteome</keyword>
<organism evidence="2 3">
    <name type="scientific">Amanita thiersii Skay4041</name>
    <dbReference type="NCBI Taxonomy" id="703135"/>
    <lineage>
        <taxon>Eukaryota</taxon>
        <taxon>Fungi</taxon>
        <taxon>Dikarya</taxon>
        <taxon>Basidiomycota</taxon>
        <taxon>Agaricomycotina</taxon>
        <taxon>Agaricomycetes</taxon>
        <taxon>Agaricomycetidae</taxon>
        <taxon>Agaricales</taxon>
        <taxon>Pluteineae</taxon>
        <taxon>Amanitaceae</taxon>
        <taxon>Amanita</taxon>
    </lineage>
</organism>
<feature type="transmembrane region" description="Helical" evidence="1">
    <location>
        <begin position="20"/>
        <end position="38"/>
    </location>
</feature>
<feature type="non-terminal residue" evidence="2">
    <location>
        <position position="1"/>
    </location>
</feature>
<feature type="non-terminal residue" evidence="2">
    <location>
        <position position="68"/>
    </location>
</feature>
<proteinExistence type="predicted"/>
<dbReference type="Proteomes" id="UP000242287">
    <property type="component" value="Unassembled WGS sequence"/>
</dbReference>